<evidence type="ECO:0000256" key="1">
    <source>
        <dbReference type="ARBA" id="ARBA00022527"/>
    </source>
</evidence>
<accession>A0A561SJZ0</accession>
<dbReference type="OrthoDB" id="3527613at2"/>
<dbReference type="InterPro" id="IPR036890">
    <property type="entry name" value="HATPase_C_sf"/>
</dbReference>
<organism evidence="3 4">
    <name type="scientific">Pseudonocardia hierapolitana</name>
    <dbReference type="NCBI Taxonomy" id="1128676"/>
    <lineage>
        <taxon>Bacteria</taxon>
        <taxon>Bacillati</taxon>
        <taxon>Actinomycetota</taxon>
        <taxon>Actinomycetes</taxon>
        <taxon>Pseudonocardiales</taxon>
        <taxon>Pseudonocardiaceae</taxon>
        <taxon>Pseudonocardia</taxon>
    </lineage>
</organism>
<proteinExistence type="predicted"/>
<sequence length="246" mass="26469">MEVLEGLWSETEACQNHALVRLRGVLTLVTVPRVRRVLDKLLRDPGAVVVDLSELELGWKPALEVFPSALAAAGGWSTARLVLTGADEPLAAQLRGLRVHRTVPLVDDPAAAPARLEQRPDHVARHRDLPLSPYAPAMARDLVRDTCADWSIMAAEDAAALVASELVSNAVQHARSGCRLSMHIDSSGLHIAVRDYAPGRDLRPRPVDAARAEGRGMHLVATLSSAWGVREQADGKTAWAVLALPA</sequence>
<dbReference type="InterPro" id="IPR003594">
    <property type="entry name" value="HATPase_dom"/>
</dbReference>
<dbReference type="Pfam" id="PF13581">
    <property type="entry name" value="HATPase_c_2"/>
    <property type="match status" value="1"/>
</dbReference>
<keyword evidence="3" id="KW-0418">Kinase</keyword>
<dbReference type="EMBL" id="VIWU01000001">
    <property type="protein sequence ID" value="TWF75175.1"/>
    <property type="molecule type" value="Genomic_DNA"/>
</dbReference>
<dbReference type="CDD" id="cd16936">
    <property type="entry name" value="HATPase_RsbW-like"/>
    <property type="match status" value="1"/>
</dbReference>
<protein>
    <submittedName>
        <fullName evidence="3">Histidine kinase-like protein</fullName>
    </submittedName>
</protein>
<dbReference type="SUPFAM" id="SSF52091">
    <property type="entry name" value="SpoIIaa-like"/>
    <property type="match status" value="1"/>
</dbReference>
<evidence type="ECO:0000313" key="3">
    <source>
        <dbReference type="EMBL" id="TWF75175.1"/>
    </source>
</evidence>
<comment type="caution">
    <text evidence="3">The sequence shown here is derived from an EMBL/GenBank/DDBJ whole genome shotgun (WGS) entry which is preliminary data.</text>
</comment>
<dbReference type="InterPro" id="IPR036513">
    <property type="entry name" value="STAS_dom_sf"/>
</dbReference>
<dbReference type="Proteomes" id="UP000321261">
    <property type="component" value="Unassembled WGS sequence"/>
</dbReference>
<gene>
    <name evidence="3" type="ORF">FHX44_111059</name>
</gene>
<dbReference type="Gene3D" id="3.30.565.10">
    <property type="entry name" value="Histidine kinase-like ATPase, C-terminal domain"/>
    <property type="match status" value="1"/>
</dbReference>
<evidence type="ECO:0000259" key="2">
    <source>
        <dbReference type="Pfam" id="PF13581"/>
    </source>
</evidence>
<dbReference type="RefSeq" id="WP_147254421.1">
    <property type="nucleotide sequence ID" value="NZ_VIWU01000001.1"/>
</dbReference>
<dbReference type="AlphaFoldDB" id="A0A561SJZ0"/>
<keyword evidence="3" id="KW-0808">Transferase</keyword>
<keyword evidence="1" id="KW-0723">Serine/threonine-protein kinase</keyword>
<feature type="domain" description="Histidine kinase/HSP90-like ATPase" evidence="2">
    <location>
        <begin position="143"/>
        <end position="239"/>
    </location>
</feature>
<dbReference type="GO" id="GO:0004674">
    <property type="term" value="F:protein serine/threonine kinase activity"/>
    <property type="evidence" value="ECO:0007669"/>
    <property type="project" value="UniProtKB-KW"/>
</dbReference>
<dbReference type="SUPFAM" id="SSF55874">
    <property type="entry name" value="ATPase domain of HSP90 chaperone/DNA topoisomerase II/histidine kinase"/>
    <property type="match status" value="1"/>
</dbReference>
<dbReference type="PANTHER" id="PTHR35526">
    <property type="entry name" value="ANTI-SIGMA-F FACTOR RSBW-RELATED"/>
    <property type="match status" value="1"/>
</dbReference>
<reference evidence="3 4" key="1">
    <citation type="submission" date="2019-06" db="EMBL/GenBank/DDBJ databases">
        <title>Sequencing the genomes of 1000 actinobacteria strains.</title>
        <authorList>
            <person name="Klenk H.-P."/>
        </authorList>
    </citation>
    <scope>NUCLEOTIDE SEQUENCE [LARGE SCALE GENOMIC DNA]</scope>
    <source>
        <strain evidence="3 4">DSM 45671</strain>
    </source>
</reference>
<keyword evidence="4" id="KW-1185">Reference proteome</keyword>
<evidence type="ECO:0000313" key="4">
    <source>
        <dbReference type="Proteomes" id="UP000321261"/>
    </source>
</evidence>
<name>A0A561SJZ0_9PSEU</name>
<dbReference type="PANTHER" id="PTHR35526:SF3">
    <property type="entry name" value="ANTI-SIGMA-F FACTOR RSBW"/>
    <property type="match status" value="1"/>
</dbReference>
<dbReference type="InterPro" id="IPR050267">
    <property type="entry name" value="Anti-sigma-factor_SerPK"/>
</dbReference>
<dbReference type="Gene3D" id="3.30.750.24">
    <property type="entry name" value="STAS domain"/>
    <property type="match status" value="1"/>
</dbReference>